<dbReference type="EMBL" id="JH000342">
    <property type="protein sequence ID" value="EGW08701.1"/>
    <property type="molecule type" value="Genomic_DNA"/>
</dbReference>
<evidence type="ECO:0000313" key="3">
    <source>
        <dbReference type="Proteomes" id="UP000001075"/>
    </source>
</evidence>
<sequence>MCTTSRQEAATRGQHLGPKRRSEEEGSSSACIATEEPGLCPVTGSQPSPQEQN</sequence>
<dbReference type="Proteomes" id="UP000001075">
    <property type="component" value="Unassembled WGS sequence"/>
</dbReference>
<accession>G3HG18</accession>
<proteinExistence type="predicted"/>
<feature type="compositionally biased region" description="Polar residues" evidence="1">
    <location>
        <begin position="43"/>
        <end position="53"/>
    </location>
</feature>
<organism evidence="2 3">
    <name type="scientific">Cricetulus griseus</name>
    <name type="common">Chinese hamster</name>
    <name type="synonym">Cricetulus barabensis griseus</name>
    <dbReference type="NCBI Taxonomy" id="10029"/>
    <lineage>
        <taxon>Eukaryota</taxon>
        <taxon>Metazoa</taxon>
        <taxon>Chordata</taxon>
        <taxon>Craniata</taxon>
        <taxon>Vertebrata</taxon>
        <taxon>Euteleostomi</taxon>
        <taxon>Mammalia</taxon>
        <taxon>Eutheria</taxon>
        <taxon>Euarchontoglires</taxon>
        <taxon>Glires</taxon>
        <taxon>Rodentia</taxon>
        <taxon>Myomorpha</taxon>
        <taxon>Muroidea</taxon>
        <taxon>Cricetidae</taxon>
        <taxon>Cricetinae</taxon>
        <taxon>Cricetulus</taxon>
    </lineage>
</organism>
<name>G3HG18_CRIGR</name>
<protein>
    <submittedName>
        <fullName evidence="2">Uncharacterized protein</fullName>
    </submittedName>
</protein>
<gene>
    <name evidence="2" type="ORF">I79_009537</name>
</gene>
<feature type="region of interest" description="Disordered" evidence="1">
    <location>
        <begin position="1"/>
        <end position="53"/>
    </location>
</feature>
<reference evidence="3" key="1">
    <citation type="journal article" date="2011" name="Nat. Biotechnol.">
        <title>The genomic sequence of the Chinese hamster ovary (CHO)-K1 cell line.</title>
        <authorList>
            <person name="Xu X."/>
            <person name="Nagarajan H."/>
            <person name="Lewis N.E."/>
            <person name="Pan S."/>
            <person name="Cai Z."/>
            <person name="Liu X."/>
            <person name="Chen W."/>
            <person name="Xie M."/>
            <person name="Wang W."/>
            <person name="Hammond S."/>
            <person name="Andersen M.R."/>
            <person name="Neff N."/>
            <person name="Passarelli B."/>
            <person name="Koh W."/>
            <person name="Fan H.C."/>
            <person name="Wang J."/>
            <person name="Gui Y."/>
            <person name="Lee K.H."/>
            <person name="Betenbaugh M.J."/>
            <person name="Quake S.R."/>
            <person name="Famili I."/>
            <person name="Palsson B.O."/>
            <person name="Wang J."/>
        </authorList>
    </citation>
    <scope>NUCLEOTIDE SEQUENCE [LARGE SCALE GENOMIC DNA]</scope>
    <source>
        <strain evidence="3">CHO K1 cell line</strain>
    </source>
</reference>
<dbReference type="AlphaFoldDB" id="G3HG18"/>
<dbReference type="InParanoid" id="G3HG18"/>
<evidence type="ECO:0000256" key="1">
    <source>
        <dbReference type="SAM" id="MobiDB-lite"/>
    </source>
</evidence>
<evidence type="ECO:0000313" key="2">
    <source>
        <dbReference type="EMBL" id="EGW08701.1"/>
    </source>
</evidence>